<evidence type="ECO:0000313" key="5">
    <source>
        <dbReference type="Proteomes" id="UP000240621"/>
    </source>
</evidence>
<organism evidence="4 5">
    <name type="scientific">Prolixibacter denitrificans</name>
    <dbReference type="NCBI Taxonomy" id="1541063"/>
    <lineage>
        <taxon>Bacteria</taxon>
        <taxon>Pseudomonadati</taxon>
        <taxon>Bacteroidota</taxon>
        <taxon>Bacteroidia</taxon>
        <taxon>Marinilabiliales</taxon>
        <taxon>Prolixibacteraceae</taxon>
        <taxon>Prolixibacter</taxon>
    </lineage>
</organism>
<evidence type="ECO:0000313" key="4">
    <source>
        <dbReference type="EMBL" id="PSK81116.1"/>
    </source>
</evidence>
<evidence type="ECO:0000256" key="1">
    <source>
        <dbReference type="ARBA" id="ARBA00022679"/>
    </source>
</evidence>
<dbReference type="RefSeq" id="WP_106543431.1">
    <property type="nucleotide sequence ID" value="NZ_BLAU01000001.1"/>
</dbReference>
<feature type="domain" description="Methyltransferase type 12" evidence="2">
    <location>
        <begin position="40"/>
        <end position="134"/>
    </location>
</feature>
<sequence length="204" mass="22918">MSFDERARTWDDDPIKTERAAAFAKTIIEQIHPKPKMSALEFGAGTGLLSYQLKEAFDTIVLVDSSEGMIDVLKEKIAKEKLSHFFPLNVDLLETSPDIGPFDAIYTLMTMHHIDSLPDILQVFHRLLKPGGKLCIGDLVKEDGSFHGSGFTGHKGFDKDKLSGLLKEHGMNPVHYEIFYELERKRDGHSQKFPLFSLTAEKVG</sequence>
<comment type="caution">
    <text evidence="4">The sequence shown here is derived from an EMBL/GenBank/DDBJ whole genome shotgun (WGS) entry which is preliminary data.</text>
</comment>
<reference evidence="3 6" key="2">
    <citation type="submission" date="2019-10" db="EMBL/GenBank/DDBJ databases">
        <title>Prolixibacter strains distinguished by the presence of nitrate reductase genes were adept at nitrate-dependent anaerobic corrosion of metallic iron and carbon steel.</title>
        <authorList>
            <person name="Iino T."/>
            <person name="Shono N."/>
            <person name="Ito K."/>
            <person name="Nakamura R."/>
            <person name="Sueoka K."/>
            <person name="Harayama S."/>
            <person name="Ohkuma M."/>
        </authorList>
    </citation>
    <scope>NUCLEOTIDE SEQUENCE [LARGE SCALE GENOMIC DNA]</scope>
    <source>
        <strain evidence="3 6">MIC1-1</strain>
    </source>
</reference>
<dbReference type="CDD" id="cd02440">
    <property type="entry name" value="AdoMet_MTases"/>
    <property type="match status" value="1"/>
</dbReference>
<dbReference type="EMBL" id="BLAU01000001">
    <property type="protein sequence ID" value="GET22233.1"/>
    <property type="molecule type" value="Genomic_DNA"/>
</dbReference>
<dbReference type="AlphaFoldDB" id="A0A2P8C848"/>
<evidence type="ECO:0000259" key="2">
    <source>
        <dbReference type="Pfam" id="PF08242"/>
    </source>
</evidence>
<dbReference type="InterPro" id="IPR029063">
    <property type="entry name" value="SAM-dependent_MTases_sf"/>
</dbReference>
<dbReference type="GO" id="GO:0032259">
    <property type="term" value="P:methylation"/>
    <property type="evidence" value="ECO:0007669"/>
    <property type="project" value="UniProtKB-KW"/>
</dbReference>
<dbReference type="GO" id="GO:0008168">
    <property type="term" value="F:methyltransferase activity"/>
    <property type="evidence" value="ECO:0007669"/>
    <property type="project" value="UniProtKB-KW"/>
</dbReference>
<dbReference type="PANTHER" id="PTHR43861:SF3">
    <property type="entry name" value="PUTATIVE (AFU_ORTHOLOGUE AFUA_2G14390)-RELATED"/>
    <property type="match status" value="1"/>
</dbReference>
<dbReference type="SUPFAM" id="SSF53335">
    <property type="entry name" value="S-adenosyl-L-methionine-dependent methyltransferases"/>
    <property type="match status" value="1"/>
</dbReference>
<keyword evidence="4" id="KW-0489">Methyltransferase</keyword>
<dbReference type="Gene3D" id="3.40.50.150">
    <property type="entry name" value="Vaccinia Virus protein VP39"/>
    <property type="match status" value="1"/>
</dbReference>
<accession>A0A2P8C848</accession>
<dbReference type="EMBL" id="PYGC01000011">
    <property type="protein sequence ID" value="PSK81116.1"/>
    <property type="molecule type" value="Genomic_DNA"/>
</dbReference>
<dbReference type="Proteomes" id="UP000240621">
    <property type="component" value="Unassembled WGS sequence"/>
</dbReference>
<keyword evidence="6" id="KW-1185">Reference proteome</keyword>
<reference evidence="4 5" key="1">
    <citation type="submission" date="2018-03" db="EMBL/GenBank/DDBJ databases">
        <title>Genomic Encyclopedia of Archaeal and Bacterial Type Strains, Phase II (KMG-II): from individual species to whole genera.</title>
        <authorList>
            <person name="Goeker M."/>
        </authorList>
    </citation>
    <scope>NUCLEOTIDE SEQUENCE [LARGE SCALE GENOMIC DNA]</scope>
    <source>
        <strain evidence="4 5">DSM 27267</strain>
    </source>
</reference>
<evidence type="ECO:0000313" key="3">
    <source>
        <dbReference type="EMBL" id="GET22233.1"/>
    </source>
</evidence>
<dbReference type="Proteomes" id="UP000396862">
    <property type="component" value="Unassembled WGS sequence"/>
</dbReference>
<dbReference type="Pfam" id="PF08242">
    <property type="entry name" value="Methyltransf_12"/>
    <property type="match status" value="1"/>
</dbReference>
<name>A0A2P8C848_9BACT</name>
<keyword evidence="1 4" id="KW-0808">Transferase</keyword>
<dbReference type="PANTHER" id="PTHR43861">
    <property type="entry name" value="TRANS-ACONITATE 2-METHYLTRANSFERASE-RELATED"/>
    <property type="match status" value="1"/>
</dbReference>
<protein>
    <submittedName>
        <fullName evidence="4">Methyltransferase family protein</fullName>
    </submittedName>
    <submittedName>
        <fullName evidence="3">S-adenosylmethionine-dependent methyltransferase</fullName>
    </submittedName>
</protein>
<proteinExistence type="predicted"/>
<dbReference type="InterPro" id="IPR013217">
    <property type="entry name" value="Methyltransf_12"/>
</dbReference>
<evidence type="ECO:0000313" key="6">
    <source>
        <dbReference type="Proteomes" id="UP000396862"/>
    </source>
</evidence>
<dbReference type="OrthoDB" id="9791837at2"/>
<gene>
    <name evidence="4" type="ORF">CLV93_11193</name>
    <name evidence="3" type="ORF">JCM18694_24790</name>
</gene>